<name>A0ABP0VI09_9BRYO</name>
<organism evidence="1 2">
    <name type="scientific">Sphagnum jensenii</name>
    <dbReference type="NCBI Taxonomy" id="128206"/>
    <lineage>
        <taxon>Eukaryota</taxon>
        <taxon>Viridiplantae</taxon>
        <taxon>Streptophyta</taxon>
        <taxon>Embryophyta</taxon>
        <taxon>Bryophyta</taxon>
        <taxon>Sphagnophytina</taxon>
        <taxon>Sphagnopsida</taxon>
        <taxon>Sphagnales</taxon>
        <taxon>Sphagnaceae</taxon>
        <taxon>Sphagnum</taxon>
    </lineage>
</organism>
<gene>
    <name evidence="1" type="ORF">CSSPJE1EN1_LOCUS28904</name>
</gene>
<proteinExistence type="predicted"/>
<dbReference type="Proteomes" id="UP001497444">
    <property type="component" value="Unassembled WGS sequence"/>
</dbReference>
<keyword evidence="2" id="KW-1185">Reference proteome</keyword>
<protein>
    <submittedName>
        <fullName evidence="1">Uncharacterized protein</fullName>
    </submittedName>
</protein>
<dbReference type="EMBL" id="CAXAQS010000883">
    <property type="protein sequence ID" value="CAK9253526.1"/>
    <property type="molecule type" value="Genomic_DNA"/>
</dbReference>
<evidence type="ECO:0000313" key="2">
    <source>
        <dbReference type="Proteomes" id="UP001497444"/>
    </source>
</evidence>
<accession>A0ABP0VI09</accession>
<reference evidence="1" key="1">
    <citation type="submission" date="2024-02" db="EMBL/GenBank/DDBJ databases">
        <authorList>
            <consortium name="ELIXIR-Norway"/>
            <consortium name="Elixir Norway"/>
        </authorList>
    </citation>
    <scope>NUCLEOTIDE SEQUENCE</scope>
</reference>
<evidence type="ECO:0000313" key="1">
    <source>
        <dbReference type="EMBL" id="CAK9253526.1"/>
    </source>
</evidence>
<comment type="caution">
    <text evidence="1">The sequence shown here is derived from an EMBL/GenBank/DDBJ whole genome shotgun (WGS) entry which is preliminary data.</text>
</comment>
<sequence length="90" mass="10709">MNPKYLQASLSDVEEMYLLHAYLESVSQFLRQHPDHTVEAIKNEIEYMVKYKVIIPEKYETIAHDFRRHAVPAHMFLKEKYLPNGAFDKL</sequence>